<feature type="transmembrane region" description="Helical" evidence="7">
    <location>
        <begin position="133"/>
        <end position="156"/>
    </location>
</feature>
<feature type="transmembrane region" description="Helical" evidence="7">
    <location>
        <begin position="393"/>
        <end position="414"/>
    </location>
</feature>
<dbReference type="InterPro" id="IPR005614">
    <property type="entry name" value="NrfD-like"/>
</dbReference>
<feature type="transmembrane region" description="Helical" evidence="7">
    <location>
        <begin position="277"/>
        <end position="296"/>
    </location>
</feature>
<dbReference type="Proteomes" id="UP000290889">
    <property type="component" value="Chromosome"/>
</dbReference>
<evidence type="ECO:0000256" key="4">
    <source>
        <dbReference type="ARBA" id="ARBA00022692"/>
    </source>
</evidence>
<keyword evidence="4 7" id="KW-0812">Transmembrane</keyword>
<organism evidence="8 9">
    <name type="scientific">Muriicola soli</name>
    <dbReference type="NCBI Taxonomy" id="2507538"/>
    <lineage>
        <taxon>Bacteria</taxon>
        <taxon>Pseudomonadati</taxon>
        <taxon>Bacteroidota</taxon>
        <taxon>Flavobacteriia</taxon>
        <taxon>Flavobacteriales</taxon>
        <taxon>Flavobacteriaceae</taxon>
        <taxon>Muriicola</taxon>
    </lineage>
</organism>
<feature type="transmembrane region" description="Helical" evidence="7">
    <location>
        <begin position="200"/>
        <end position="221"/>
    </location>
</feature>
<dbReference type="Gene3D" id="1.20.1630.10">
    <property type="entry name" value="Formate dehydrogenase/DMSO reductase domain"/>
    <property type="match status" value="1"/>
</dbReference>
<dbReference type="PANTHER" id="PTHR43044">
    <property type="match status" value="1"/>
</dbReference>
<keyword evidence="3" id="KW-1003">Cell membrane</keyword>
<dbReference type="AlphaFoldDB" id="A0A411E9Y9"/>
<reference evidence="8 9" key="1">
    <citation type="submission" date="2019-01" db="EMBL/GenBank/DDBJ databases">
        <title>Muriicola soli sp. nov., isolated from soil.</title>
        <authorList>
            <person name="Kang H.J."/>
            <person name="Kim S.B."/>
        </authorList>
    </citation>
    <scope>NUCLEOTIDE SEQUENCE [LARGE SCALE GENOMIC DNA]</scope>
    <source>
        <strain evidence="8 9">MMS17-SY002</strain>
    </source>
</reference>
<comment type="similarity">
    <text evidence="2">Belongs to the NrfD family.</text>
</comment>
<evidence type="ECO:0000256" key="1">
    <source>
        <dbReference type="ARBA" id="ARBA00004651"/>
    </source>
</evidence>
<feature type="transmembrane region" description="Helical" evidence="7">
    <location>
        <begin position="54"/>
        <end position="83"/>
    </location>
</feature>
<feature type="transmembrane region" description="Helical" evidence="7">
    <location>
        <begin position="21"/>
        <end position="42"/>
    </location>
</feature>
<name>A0A411E9Y9_9FLAO</name>
<dbReference type="OrthoDB" id="9768846at2"/>
<accession>A0A411E9Y9</accession>
<evidence type="ECO:0000313" key="8">
    <source>
        <dbReference type="EMBL" id="QBA64545.1"/>
    </source>
</evidence>
<dbReference type="GO" id="GO:0005886">
    <property type="term" value="C:plasma membrane"/>
    <property type="evidence" value="ECO:0007669"/>
    <property type="project" value="UniProtKB-SubCell"/>
</dbReference>
<feature type="transmembrane region" description="Helical" evidence="7">
    <location>
        <begin position="316"/>
        <end position="336"/>
    </location>
</feature>
<evidence type="ECO:0000256" key="3">
    <source>
        <dbReference type="ARBA" id="ARBA00022475"/>
    </source>
</evidence>
<keyword evidence="9" id="KW-1185">Reference proteome</keyword>
<dbReference type="KEGG" id="mur:EQY75_08410"/>
<sequence length="434" mass="49055">MKDLNNLIQDLAPKKFTVLGKVWTGFLILVIIAALVCYYFQLRDGLIITEMRDYALWGVYISNFVFFVAISLVGSLMTAILRLSGANWSTPLTRISEIIAVAAIIMAGLTIIIDMGRPDRILYLFTHGRLQSPIIWDVVVISTYLVISLLLLYYPLLPDFAILKRYFSKNGTASKWYGKLSLNWSGTEQQNKLYNKSIRILSIMIIPVAFGIHTVTAWLFATTYRPGWDSTNFGPYFIAGAFVAGAGAVITIMFFLRKSHGLENYITDAHFDKMGKLLVLLCLLYLYFNVNEYLVPAYKMTVEEGVHLNELFLGQYAALFYLVIVGGLIVPIIVLLSPKGRKPFPVFIMGMIVVLGAWWKRYLIVTPTLLHPFLPIQGVPESWHHYYPSTMEWIITFGTLAGALLIITILVRYVPIIPIHETAEEMGIAETEKN</sequence>
<comment type="subcellular location">
    <subcellularLocation>
        <location evidence="1">Cell membrane</location>
        <topology evidence="1">Multi-pass membrane protein</topology>
    </subcellularLocation>
</comment>
<proteinExistence type="inferred from homology"/>
<evidence type="ECO:0000256" key="7">
    <source>
        <dbReference type="SAM" id="Phobius"/>
    </source>
</evidence>
<feature type="transmembrane region" description="Helical" evidence="7">
    <location>
        <begin position="233"/>
        <end position="256"/>
    </location>
</feature>
<feature type="transmembrane region" description="Helical" evidence="7">
    <location>
        <begin position="343"/>
        <end position="359"/>
    </location>
</feature>
<feature type="transmembrane region" description="Helical" evidence="7">
    <location>
        <begin position="95"/>
        <end position="113"/>
    </location>
</feature>
<dbReference type="Pfam" id="PF03916">
    <property type="entry name" value="NrfD"/>
    <property type="match status" value="1"/>
</dbReference>
<gene>
    <name evidence="8" type="ORF">EQY75_08410</name>
</gene>
<evidence type="ECO:0000256" key="2">
    <source>
        <dbReference type="ARBA" id="ARBA00008929"/>
    </source>
</evidence>
<dbReference type="RefSeq" id="WP_129604878.1">
    <property type="nucleotide sequence ID" value="NZ_CP035544.1"/>
</dbReference>
<protein>
    <submittedName>
        <fullName evidence="8">Polysulfide reductase</fullName>
    </submittedName>
</protein>
<dbReference type="PANTHER" id="PTHR43044:SF2">
    <property type="entry name" value="POLYSULPHIDE REDUCTASE NRFD"/>
    <property type="match status" value="1"/>
</dbReference>
<keyword evidence="6 7" id="KW-0472">Membrane</keyword>
<dbReference type="EMBL" id="CP035544">
    <property type="protein sequence ID" value="QBA64545.1"/>
    <property type="molecule type" value="Genomic_DNA"/>
</dbReference>
<evidence type="ECO:0000256" key="6">
    <source>
        <dbReference type="ARBA" id="ARBA00023136"/>
    </source>
</evidence>
<evidence type="ECO:0000313" key="9">
    <source>
        <dbReference type="Proteomes" id="UP000290889"/>
    </source>
</evidence>
<evidence type="ECO:0000256" key="5">
    <source>
        <dbReference type="ARBA" id="ARBA00022989"/>
    </source>
</evidence>
<keyword evidence="5 7" id="KW-1133">Transmembrane helix</keyword>